<gene>
    <name evidence="1" type="ORF">CTAYLR_005945</name>
</gene>
<dbReference type="Proteomes" id="UP001230188">
    <property type="component" value="Unassembled WGS sequence"/>
</dbReference>
<accession>A0AAD7UB02</accession>
<proteinExistence type="predicted"/>
<sequence>MLSRVGVRLVCASATTSWSWCWWEHKRKACPRWDVPLGVRYRGTKVDRSARARQLMSDAEVSSVAQLINNLVDLEFYGEDEEQEIFEFSVCHLVEQLATSLPNEVIFQVHSEKEMSKEHAKHFECQLRKWLYQRCDLPFLNAQDQRRIVRCVLVLLMRSMRKPKSEVGELTDVEKNKLIFDVFVKGAIEVFYEEATKQEIIERVEAYASNIPFLHFLMGPCVELLLSRAGDSVTPVLSDSYYEFLWNWENQRLTEEEHDLAPRPFTTLLRHNLCAAFIKNGLENSEGILRFASFLPTADLQRYVLLFVDSFLDAIDARKLDEIMVLVARDDALRRSLIKDNLRHGHDPTCIHTTTAVRSIFSDDAIS</sequence>
<keyword evidence="2" id="KW-1185">Reference proteome</keyword>
<protein>
    <submittedName>
        <fullName evidence="1">Uncharacterized protein</fullName>
    </submittedName>
</protein>
<evidence type="ECO:0000313" key="2">
    <source>
        <dbReference type="Proteomes" id="UP001230188"/>
    </source>
</evidence>
<dbReference type="AlphaFoldDB" id="A0AAD7UB02"/>
<name>A0AAD7UB02_9STRA</name>
<reference evidence="1" key="1">
    <citation type="submission" date="2023-01" db="EMBL/GenBank/DDBJ databases">
        <title>Metagenome sequencing of chrysophaentin producing Chrysophaeum taylorii.</title>
        <authorList>
            <person name="Davison J."/>
            <person name="Bewley C."/>
        </authorList>
    </citation>
    <scope>NUCLEOTIDE SEQUENCE</scope>
    <source>
        <strain evidence="1">NIES-1699</strain>
    </source>
</reference>
<comment type="caution">
    <text evidence="1">The sequence shown here is derived from an EMBL/GenBank/DDBJ whole genome shotgun (WGS) entry which is preliminary data.</text>
</comment>
<organism evidence="1 2">
    <name type="scientific">Chrysophaeum taylorii</name>
    <dbReference type="NCBI Taxonomy" id="2483200"/>
    <lineage>
        <taxon>Eukaryota</taxon>
        <taxon>Sar</taxon>
        <taxon>Stramenopiles</taxon>
        <taxon>Ochrophyta</taxon>
        <taxon>Pelagophyceae</taxon>
        <taxon>Pelagomonadales</taxon>
        <taxon>Pelagomonadaceae</taxon>
        <taxon>Chrysophaeum</taxon>
    </lineage>
</organism>
<dbReference type="EMBL" id="JAQMWT010000432">
    <property type="protein sequence ID" value="KAJ8601445.1"/>
    <property type="molecule type" value="Genomic_DNA"/>
</dbReference>
<evidence type="ECO:0000313" key="1">
    <source>
        <dbReference type="EMBL" id="KAJ8601445.1"/>
    </source>
</evidence>